<dbReference type="PANTHER" id="PTHR12203:SF118">
    <property type="entry name" value="BETA-1,2-XYLOSYLTRANSFERASE 1"/>
    <property type="match status" value="1"/>
</dbReference>
<feature type="domain" description="Glycosyl transferase CAP10" evidence="3">
    <location>
        <begin position="384"/>
        <end position="687"/>
    </location>
</feature>
<comment type="caution">
    <text evidence="4">The sequence shown here is derived from an EMBL/GenBank/DDBJ whole genome shotgun (WGS) entry which is preliminary data.</text>
</comment>
<keyword evidence="2" id="KW-0732">Signal</keyword>
<reference evidence="4 5" key="1">
    <citation type="submission" date="2019-05" db="EMBL/GenBank/DDBJ databases">
        <title>Emergence of the Ug99 lineage of the wheat stem rust pathogen through somatic hybridization.</title>
        <authorList>
            <person name="Li F."/>
            <person name="Upadhyaya N.M."/>
            <person name="Sperschneider J."/>
            <person name="Matny O."/>
            <person name="Nguyen-Phuc H."/>
            <person name="Mago R."/>
            <person name="Raley C."/>
            <person name="Miller M.E."/>
            <person name="Silverstein K.A.T."/>
            <person name="Henningsen E."/>
            <person name="Hirsch C.D."/>
            <person name="Visser B."/>
            <person name="Pretorius Z.A."/>
            <person name="Steffenson B.J."/>
            <person name="Schwessinger B."/>
            <person name="Dodds P.N."/>
            <person name="Figueroa M."/>
        </authorList>
    </citation>
    <scope>NUCLEOTIDE SEQUENCE [LARGE SCALE GENOMIC DNA]</scope>
    <source>
        <strain evidence="4 5">Ug99</strain>
    </source>
</reference>
<sequence>MAGIRRLLLFTTLLLSLSILLIFYSSSTTNTNNSLPTSASSLAIQDRLKGYLPNKETLKTYVPKPFKWSNWATSDAVKLEDSLITTTTTNQQNSNKHNNQSTSQTNQSTLPTNYHPNGLYYLSQPPPLERHPILDLIDKAEQEWANKVAKSSRSLEEAVAEYRRRYHQPPPFGFEKWWEYAQKEGVILTDEYDQIGADIKPFLAIEPSDLLHRAWVMANERPETFTLTINSTAPVLISGKEGHLARAKDLAKLINLFVHLLPQNSGSINHLLNLTFTKHDQPAVQMTWPRKQKMVEMAEAGEYFSPSDYIRPSNPKLSNWANACPPHSALYRNESNLPPLEDESLPPGMRNKNNGGTKSFIYDHSKAMEICGHPESMKLHGFTSAAGTDNVELVPLFTFAKTTTQSDILVTPLEQYSDTYIGDDPEWSKKKITKLLWRGSTTGAEFRSDVDWRASQRARLHLMAHHSNGSTHILSPDDSLTRIVSKDIESLNQKLLDVSFSGGPVQCDPVTCEYMHTHLKFAGTMGLDESYQYKYLMDVDGNGWSGRFHRLMSTKSLVLKSTIFPEWYSDRIQPWVHYVPIKVDYSDLYDVMVFFQGEEEEEEEEMNKDPNSRPTKRSPERKRKRSRRDGDGGRERYNNQHQKRKTKKNNGHDQLAEKIASQGKRWAAEHWRRTDMAAYMFRLVLEWRRVMLRGTGEPLDYLYVLLSSSLLSSSCACEISSIHSSVLLFFSRG</sequence>
<dbReference type="SMART" id="SM00672">
    <property type="entry name" value="CAP10"/>
    <property type="match status" value="1"/>
</dbReference>
<dbReference type="InterPro" id="IPR006598">
    <property type="entry name" value="CAP10"/>
</dbReference>
<evidence type="ECO:0000313" key="4">
    <source>
        <dbReference type="EMBL" id="KAA1136164.1"/>
    </source>
</evidence>
<dbReference type="PANTHER" id="PTHR12203">
    <property type="entry name" value="KDEL LYS-ASP-GLU-LEU CONTAINING - RELATED"/>
    <property type="match status" value="1"/>
</dbReference>
<feature type="region of interest" description="Disordered" evidence="1">
    <location>
        <begin position="600"/>
        <end position="654"/>
    </location>
</feature>
<gene>
    <name evidence="4" type="primary">CAP3_4</name>
    <name evidence="4" type="ORF">PGTUg99_033926</name>
</gene>
<feature type="signal peptide" evidence="2">
    <location>
        <begin position="1"/>
        <end position="29"/>
    </location>
</feature>
<dbReference type="Pfam" id="PF05686">
    <property type="entry name" value="Glyco_transf_90"/>
    <property type="match status" value="1"/>
</dbReference>
<evidence type="ECO:0000313" key="5">
    <source>
        <dbReference type="Proteomes" id="UP000325313"/>
    </source>
</evidence>
<dbReference type="Proteomes" id="UP000325313">
    <property type="component" value="Unassembled WGS sequence"/>
</dbReference>
<dbReference type="InterPro" id="IPR051091">
    <property type="entry name" value="O-Glucosyltr/Glycosyltrsf_90"/>
</dbReference>
<evidence type="ECO:0000256" key="1">
    <source>
        <dbReference type="SAM" id="MobiDB-lite"/>
    </source>
</evidence>
<feature type="region of interest" description="Disordered" evidence="1">
    <location>
        <begin position="88"/>
        <end position="110"/>
    </location>
</feature>
<dbReference type="AlphaFoldDB" id="A0A5B0SI36"/>
<feature type="compositionally biased region" description="Basic and acidic residues" evidence="1">
    <location>
        <begin position="628"/>
        <end position="638"/>
    </location>
</feature>
<organism evidence="4 5">
    <name type="scientific">Puccinia graminis f. sp. tritici</name>
    <dbReference type="NCBI Taxonomy" id="56615"/>
    <lineage>
        <taxon>Eukaryota</taxon>
        <taxon>Fungi</taxon>
        <taxon>Dikarya</taxon>
        <taxon>Basidiomycota</taxon>
        <taxon>Pucciniomycotina</taxon>
        <taxon>Pucciniomycetes</taxon>
        <taxon>Pucciniales</taxon>
        <taxon>Pucciniaceae</taxon>
        <taxon>Puccinia</taxon>
    </lineage>
</organism>
<feature type="compositionally biased region" description="Basic residues" evidence="1">
    <location>
        <begin position="614"/>
        <end position="627"/>
    </location>
</feature>
<accession>A0A5B0SI36</accession>
<evidence type="ECO:0000256" key="2">
    <source>
        <dbReference type="SAM" id="SignalP"/>
    </source>
</evidence>
<protein>
    <submittedName>
        <fullName evidence="4">Pfam:DUF821, variant 2</fullName>
    </submittedName>
</protein>
<name>A0A5B0SI36_PUCGR</name>
<evidence type="ECO:0000259" key="3">
    <source>
        <dbReference type="SMART" id="SM00672"/>
    </source>
</evidence>
<dbReference type="EMBL" id="VDEP01000036">
    <property type="protein sequence ID" value="KAA1136164.1"/>
    <property type="molecule type" value="Genomic_DNA"/>
</dbReference>
<proteinExistence type="predicted"/>
<feature type="chain" id="PRO_5022942816" evidence="2">
    <location>
        <begin position="30"/>
        <end position="733"/>
    </location>
</feature>